<evidence type="ECO:0000256" key="6">
    <source>
        <dbReference type="ARBA" id="ARBA00022968"/>
    </source>
</evidence>
<keyword evidence="4" id="KW-0808">Transferase</keyword>
<evidence type="ECO:0000256" key="9">
    <source>
        <dbReference type="ARBA" id="ARBA00023136"/>
    </source>
</evidence>
<dbReference type="EMBL" id="UYYG01000051">
    <property type="protein sequence ID" value="VDN52258.1"/>
    <property type="molecule type" value="Genomic_DNA"/>
</dbReference>
<dbReference type="GO" id="GO:0016758">
    <property type="term" value="F:hexosyltransferase activity"/>
    <property type="evidence" value="ECO:0007669"/>
    <property type="project" value="InterPro"/>
</dbReference>
<accession>A0A158Q5T0</accession>
<evidence type="ECO:0000256" key="7">
    <source>
        <dbReference type="ARBA" id="ARBA00022989"/>
    </source>
</evidence>
<dbReference type="AlphaFoldDB" id="A0A158Q5T0"/>
<evidence type="ECO:0000256" key="1">
    <source>
        <dbReference type="ARBA" id="ARBA00004323"/>
    </source>
</evidence>
<keyword evidence="5" id="KW-0812">Transmembrane</keyword>
<dbReference type="PANTHER" id="PTHR11214:SF314">
    <property type="entry name" value="HEXOSYLTRANSFERASE"/>
    <property type="match status" value="1"/>
</dbReference>
<dbReference type="OrthoDB" id="6355886at2759"/>
<dbReference type="GO" id="GO:0000139">
    <property type="term" value="C:Golgi membrane"/>
    <property type="evidence" value="ECO:0007669"/>
    <property type="project" value="UniProtKB-SubCell"/>
</dbReference>
<dbReference type="EC" id="2.4.1.-" evidence="10"/>
<reference evidence="11 13" key="2">
    <citation type="submission" date="2018-11" db="EMBL/GenBank/DDBJ databases">
        <authorList>
            <consortium name="Pathogen Informatics"/>
        </authorList>
    </citation>
    <scope>NUCLEOTIDE SEQUENCE [LARGE SCALE GENOMIC DNA]</scope>
</reference>
<evidence type="ECO:0000256" key="3">
    <source>
        <dbReference type="ARBA" id="ARBA00022676"/>
    </source>
</evidence>
<evidence type="ECO:0000313" key="13">
    <source>
        <dbReference type="Proteomes" id="UP000274756"/>
    </source>
</evidence>
<proteinExistence type="inferred from homology"/>
<organism evidence="12 14">
    <name type="scientific">Dracunculus medinensis</name>
    <name type="common">Guinea worm</name>
    <dbReference type="NCBI Taxonomy" id="318479"/>
    <lineage>
        <taxon>Eukaryota</taxon>
        <taxon>Metazoa</taxon>
        <taxon>Ecdysozoa</taxon>
        <taxon>Nematoda</taxon>
        <taxon>Chromadorea</taxon>
        <taxon>Rhabditida</taxon>
        <taxon>Spirurina</taxon>
        <taxon>Dracunculoidea</taxon>
        <taxon>Dracunculidae</taxon>
        <taxon>Dracunculus</taxon>
    </lineage>
</organism>
<sequence length="203" mass="24225">MRKTIRETWSNELKNYQIKVVFVVAREELSNRFNNFTNDLINAYNENEIYKDILMANFIDRWNHLIFKYWAIMDYHGYFCSHIEYLAWLDSDILILTNNFLRFMKSIDEIHRNDLQCYVHYNAIPDRNGTSPYYVSYKQWPKPFLPIYCSGIFIMTSNESAEKISRTMPEFGIDYAASFRIFDVITGLIAEVPHLFFSNLGQI</sequence>
<evidence type="ECO:0000256" key="5">
    <source>
        <dbReference type="ARBA" id="ARBA00022692"/>
    </source>
</evidence>
<dbReference type="WBParaSite" id="DME_0000815501-mRNA-1">
    <property type="protein sequence ID" value="DME_0000815501-mRNA-1"/>
    <property type="gene ID" value="DME_0000815501"/>
</dbReference>
<gene>
    <name evidence="11" type="ORF">DME_LOCUS2231</name>
</gene>
<dbReference type="InterPro" id="IPR002659">
    <property type="entry name" value="Glyco_trans_31"/>
</dbReference>
<keyword evidence="7" id="KW-1133">Transmembrane helix</keyword>
<reference evidence="14" key="1">
    <citation type="submission" date="2016-04" db="UniProtKB">
        <authorList>
            <consortium name="WormBaseParasite"/>
        </authorList>
    </citation>
    <scope>IDENTIFICATION</scope>
</reference>
<keyword evidence="13" id="KW-1185">Reference proteome</keyword>
<comment type="similarity">
    <text evidence="2 10">Belongs to the glycosyltransferase 31 family.</text>
</comment>
<dbReference type="PANTHER" id="PTHR11214">
    <property type="entry name" value="BETA-1,3-N-ACETYLGLUCOSAMINYLTRANSFERASE"/>
    <property type="match status" value="1"/>
</dbReference>
<evidence type="ECO:0000313" key="11">
    <source>
        <dbReference type="EMBL" id="VDN52258.1"/>
    </source>
</evidence>
<keyword evidence="9" id="KW-0472">Membrane</keyword>
<comment type="subcellular location">
    <subcellularLocation>
        <location evidence="1 10">Golgi apparatus membrane</location>
        <topology evidence="1 10">Single-pass type II membrane protein</topology>
    </subcellularLocation>
</comment>
<dbReference type="GO" id="GO:0006493">
    <property type="term" value="P:protein O-linked glycosylation"/>
    <property type="evidence" value="ECO:0007669"/>
    <property type="project" value="TreeGrafter"/>
</dbReference>
<keyword evidence="8 10" id="KW-0333">Golgi apparatus</keyword>
<evidence type="ECO:0000256" key="10">
    <source>
        <dbReference type="RuleBase" id="RU363063"/>
    </source>
</evidence>
<evidence type="ECO:0000256" key="4">
    <source>
        <dbReference type="ARBA" id="ARBA00022679"/>
    </source>
</evidence>
<evidence type="ECO:0000256" key="8">
    <source>
        <dbReference type="ARBA" id="ARBA00023034"/>
    </source>
</evidence>
<dbReference type="STRING" id="318479.A0A158Q5T0"/>
<keyword evidence="3 10" id="KW-0328">Glycosyltransferase</keyword>
<name>A0A158Q5T0_DRAME</name>
<evidence type="ECO:0000313" key="12">
    <source>
        <dbReference type="Proteomes" id="UP000038040"/>
    </source>
</evidence>
<dbReference type="Proteomes" id="UP000038040">
    <property type="component" value="Unplaced"/>
</dbReference>
<protein>
    <recommendedName>
        <fullName evidence="10">Hexosyltransferase</fullName>
        <ecNumber evidence="10">2.4.1.-</ecNumber>
    </recommendedName>
</protein>
<dbReference type="Pfam" id="PF01762">
    <property type="entry name" value="Galactosyl_T"/>
    <property type="match status" value="1"/>
</dbReference>
<dbReference type="Proteomes" id="UP000274756">
    <property type="component" value="Unassembled WGS sequence"/>
</dbReference>
<evidence type="ECO:0000313" key="14">
    <source>
        <dbReference type="WBParaSite" id="DME_0000815501-mRNA-1"/>
    </source>
</evidence>
<keyword evidence="6" id="KW-0735">Signal-anchor</keyword>
<evidence type="ECO:0000256" key="2">
    <source>
        <dbReference type="ARBA" id="ARBA00008661"/>
    </source>
</evidence>